<dbReference type="PANTHER" id="PTHR10039:SF16">
    <property type="entry name" value="GPI INOSITOL-DEACYLASE"/>
    <property type="match status" value="1"/>
</dbReference>
<comment type="caution">
    <text evidence="2">The sequence shown here is derived from an EMBL/GenBank/DDBJ whole genome shotgun (WGS) entry which is preliminary data.</text>
</comment>
<evidence type="ECO:0000313" key="3">
    <source>
        <dbReference type="Proteomes" id="UP001590950"/>
    </source>
</evidence>
<accession>A0ABR4ART2</accession>
<feature type="domain" description="GPI inositol-deacylase winged helix" evidence="1">
    <location>
        <begin position="54"/>
        <end position="145"/>
    </location>
</feature>
<organism evidence="2 3">
    <name type="scientific">Stereocaulon virgatum</name>
    <dbReference type="NCBI Taxonomy" id="373712"/>
    <lineage>
        <taxon>Eukaryota</taxon>
        <taxon>Fungi</taxon>
        <taxon>Dikarya</taxon>
        <taxon>Ascomycota</taxon>
        <taxon>Pezizomycotina</taxon>
        <taxon>Lecanoromycetes</taxon>
        <taxon>OSLEUM clade</taxon>
        <taxon>Lecanoromycetidae</taxon>
        <taxon>Lecanorales</taxon>
        <taxon>Lecanorineae</taxon>
        <taxon>Stereocaulaceae</taxon>
        <taxon>Stereocaulon</taxon>
    </lineage>
</organism>
<name>A0ABR4ART2_9LECA</name>
<dbReference type="InterPro" id="IPR054471">
    <property type="entry name" value="GPIID_WHD"/>
</dbReference>
<proteinExistence type="predicted"/>
<keyword evidence="3" id="KW-1185">Reference proteome</keyword>
<protein>
    <recommendedName>
        <fullName evidence="1">GPI inositol-deacylase winged helix domain-containing protein</fullName>
    </recommendedName>
</protein>
<gene>
    <name evidence="2" type="ORF">N7G274_000130</name>
</gene>
<dbReference type="PANTHER" id="PTHR10039">
    <property type="entry name" value="AMELOGENIN"/>
    <property type="match status" value="1"/>
</dbReference>
<dbReference type="EMBL" id="JBEFKJ010000001">
    <property type="protein sequence ID" value="KAL2048219.1"/>
    <property type="molecule type" value="Genomic_DNA"/>
</dbReference>
<dbReference type="Proteomes" id="UP001590950">
    <property type="component" value="Unassembled WGS sequence"/>
</dbReference>
<evidence type="ECO:0000313" key="2">
    <source>
        <dbReference type="EMBL" id="KAL2048219.1"/>
    </source>
</evidence>
<dbReference type="Pfam" id="PF22939">
    <property type="entry name" value="WHD_GPIID"/>
    <property type="match status" value="1"/>
</dbReference>
<sequence>MDNFDGMFQWVTCQLRALANCFYLAQLRKALVSLPKTLDGAYARILCNIDKQHSEYALKLLQWLTYSARPLQIRELAEVFIIDVNGSPRFDPERRSADPHSILKLCPSLIKLGSSKSKAFDDDARTNYIALAHFSMKEYLMSEKLRKGRPGASVLKD</sequence>
<evidence type="ECO:0000259" key="1">
    <source>
        <dbReference type="Pfam" id="PF22939"/>
    </source>
</evidence>
<reference evidence="2 3" key="1">
    <citation type="submission" date="2024-09" db="EMBL/GenBank/DDBJ databases">
        <title>Rethinking Asexuality: The Enigmatic Case of Functional Sexual Genes in Lepraria (Stereocaulaceae).</title>
        <authorList>
            <person name="Doellman M."/>
            <person name="Sun Y."/>
            <person name="Barcenas-Pena A."/>
            <person name="Lumbsch H.T."/>
            <person name="Grewe F."/>
        </authorList>
    </citation>
    <scope>NUCLEOTIDE SEQUENCE [LARGE SCALE GENOMIC DNA]</scope>
    <source>
        <strain evidence="2 3">Mercado 3170</strain>
    </source>
</reference>